<dbReference type="InterPro" id="IPR000923">
    <property type="entry name" value="BlueCu_1"/>
</dbReference>
<evidence type="ECO:0000256" key="2">
    <source>
        <dbReference type="ARBA" id="ARBA00022723"/>
    </source>
</evidence>
<evidence type="ECO:0000256" key="3">
    <source>
        <dbReference type="ARBA" id="ARBA00022764"/>
    </source>
</evidence>
<dbReference type="Gene3D" id="2.60.40.420">
    <property type="entry name" value="Cupredoxins - blue copper proteins"/>
    <property type="match status" value="1"/>
</dbReference>
<dbReference type="Pfam" id="PF00127">
    <property type="entry name" value="Copper-bind"/>
    <property type="match status" value="1"/>
</dbReference>
<evidence type="ECO:0000256" key="4">
    <source>
        <dbReference type="ARBA" id="ARBA00023008"/>
    </source>
</evidence>
<dbReference type="KEGG" id="hcz:G9Q37_02585"/>
<comment type="subcellular location">
    <subcellularLocation>
        <location evidence="1">Periplasm</location>
    </subcellularLocation>
</comment>
<feature type="domain" description="Blue (type 1) copper" evidence="6">
    <location>
        <begin position="61"/>
        <end position="166"/>
    </location>
</feature>
<dbReference type="EMBL" id="CP049989">
    <property type="protein sequence ID" value="QIM51099.1"/>
    <property type="molecule type" value="Genomic_DNA"/>
</dbReference>
<gene>
    <name evidence="7" type="ORF">G9Q37_02585</name>
</gene>
<keyword evidence="8" id="KW-1185">Reference proteome</keyword>
<dbReference type="PANTHER" id="PTHR38439:SF3">
    <property type="entry name" value="COPPER-RESISTANT CUPROPROTEIN COPI"/>
    <property type="match status" value="1"/>
</dbReference>
<sequence length="300" mass="32803">MNNRRRTLITLPALLPLALALPAARAHGNAPHHGGAAAVVKEQKPWGIAGDAKDVRRTVTVRMTDDMKLSPSHIEVRQGETLRIRAVNAGAVMHEIVLGTREELAAHAELMKKHPGMQHEEPYMAHVPPGKQGELVWHFNRAGDFEFACLIAGHFEAGMRGTLRVKAAGQAAAQPVVQVWKDPNCGCCHDWVEHLKADGFAVQTFDTGNTAMRRRLQMPERHGSCHTALVGGYVIEGHVPAREIRRLLAEKPQAIGLAVPGMPVGSPGMDGAVYGNRKDPHDVLLVLRDGNARVFQSYFR</sequence>
<dbReference type="SUPFAM" id="SSF49503">
    <property type="entry name" value="Cupredoxins"/>
    <property type="match status" value="1"/>
</dbReference>
<feature type="signal peptide" evidence="5">
    <location>
        <begin position="1"/>
        <end position="26"/>
    </location>
</feature>
<keyword evidence="4" id="KW-0186">Copper</keyword>
<keyword evidence="3" id="KW-0574">Periplasm</keyword>
<evidence type="ECO:0000313" key="7">
    <source>
        <dbReference type="EMBL" id="QIM51099.1"/>
    </source>
</evidence>
<organism evidence="7 8">
    <name type="scientific">Hydrogenophaga crocea</name>
    <dbReference type="NCBI Taxonomy" id="2716225"/>
    <lineage>
        <taxon>Bacteria</taxon>
        <taxon>Pseudomonadati</taxon>
        <taxon>Pseudomonadota</taxon>
        <taxon>Betaproteobacteria</taxon>
        <taxon>Burkholderiales</taxon>
        <taxon>Comamonadaceae</taxon>
        <taxon>Hydrogenophaga</taxon>
    </lineage>
</organism>
<dbReference type="Pfam" id="PF04214">
    <property type="entry name" value="DUF411"/>
    <property type="match status" value="1"/>
</dbReference>
<dbReference type="InterPro" id="IPR050845">
    <property type="entry name" value="Cu-binding_ET"/>
</dbReference>
<dbReference type="PANTHER" id="PTHR38439">
    <property type="entry name" value="AURACYANIN-B"/>
    <property type="match status" value="1"/>
</dbReference>
<evidence type="ECO:0000256" key="1">
    <source>
        <dbReference type="ARBA" id="ARBA00004418"/>
    </source>
</evidence>
<dbReference type="GO" id="GO:0042597">
    <property type="term" value="C:periplasmic space"/>
    <property type="evidence" value="ECO:0007669"/>
    <property type="project" value="UniProtKB-SubCell"/>
</dbReference>
<feature type="chain" id="PRO_5026257132" description="Blue (type 1) copper domain-containing protein" evidence="5">
    <location>
        <begin position="27"/>
        <end position="300"/>
    </location>
</feature>
<dbReference type="InterPro" id="IPR008972">
    <property type="entry name" value="Cupredoxin"/>
</dbReference>
<dbReference type="GO" id="GO:0005507">
    <property type="term" value="F:copper ion binding"/>
    <property type="evidence" value="ECO:0007669"/>
    <property type="project" value="InterPro"/>
</dbReference>
<dbReference type="PROSITE" id="PS00079">
    <property type="entry name" value="MULTICOPPER_OXIDASE1"/>
    <property type="match status" value="1"/>
</dbReference>
<dbReference type="GO" id="GO:0009055">
    <property type="term" value="F:electron transfer activity"/>
    <property type="evidence" value="ECO:0007669"/>
    <property type="project" value="InterPro"/>
</dbReference>
<protein>
    <recommendedName>
        <fullName evidence="6">Blue (type 1) copper domain-containing protein</fullName>
    </recommendedName>
</protein>
<evidence type="ECO:0000259" key="6">
    <source>
        <dbReference type="Pfam" id="PF00127"/>
    </source>
</evidence>
<evidence type="ECO:0000256" key="5">
    <source>
        <dbReference type="SAM" id="SignalP"/>
    </source>
</evidence>
<name>A0A6G8ID96_9BURK</name>
<keyword evidence="5" id="KW-0732">Signal</keyword>
<proteinExistence type="predicted"/>
<dbReference type="InterPro" id="IPR033138">
    <property type="entry name" value="Cu_oxidase_CS"/>
</dbReference>
<dbReference type="Proteomes" id="UP000503162">
    <property type="component" value="Chromosome"/>
</dbReference>
<dbReference type="CDD" id="cd04211">
    <property type="entry name" value="Cupredoxin_like_2"/>
    <property type="match status" value="1"/>
</dbReference>
<dbReference type="AlphaFoldDB" id="A0A6G8ID96"/>
<dbReference type="InterPro" id="IPR007332">
    <property type="entry name" value="DUF411"/>
</dbReference>
<accession>A0A6G8ID96</accession>
<keyword evidence="2" id="KW-0479">Metal-binding</keyword>
<reference evidence="7 8" key="1">
    <citation type="submission" date="2020-03" db="EMBL/GenBank/DDBJ databases">
        <title>Hydrogenophaga sp. nov. isolated from cyanobacterial mat.</title>
        <authorList>
            <person name="Thorat V."/>
            <person name="Kirdat K."/>
            <person name="Tiwarekar B."/>
            <person name="Costa E.D."/>
            <person name="Yadav A."/>
        </authorList>
    </citation>
    <scope>NUCLEOTIDE SEQUENCE [LARGE SCALE GENOMIC DNA]</scope>
    <source>
        <strain evidence="7 8">BA0156</strain>
    </source>
</reference>
<evidence type="ECO:0000313" key="8">
    <source>
        <dbReference type="Proteomes" id="UP000503162"/>
    </source>
</evidence>